<evidence type="ECO:0000313" key="3">
    <source>
        <dbReference type="Proteomes" id="UP001497623"/>
    </source>
</evidence>
<sequence>MAVPNRRDILEPMISDQEGTSWREKILNRLLAKFSIDELLDLPIDVRSSLNTSVGIFHSHYIKKLTAVNNDFSEFLQNESKWLDSQMYLDDAALQYFNGNTSSIGDLHSAVQTDDVNPQVLLPEDADDGVRQADSFSGDRNEDTDSSKKRTHDYCVDDGQTAQVEVPKKKKRGRPKGSKNYGPKRTKSQRRQPKRSGSPVRRPGRPHKEWSELSGRSKQRASKVLLQGHSTEELLLAARRLAEKNGKHELYSALSLAIDIEKKSSKQVMSKKGRGPIPFSEDEAVCINIEQDLPKRVYQELRLSGLTKRASIYPPYHKVKDAKIACYPEGIRVSHNMVEVPLQSLLNHTADRILSLKKETIASLQSNDHSGRIKLILSVKWGSDGSSGSSEFRQRFITDSMRESNDADLFCTSMVPLHLKLNEEIVWQNPTPPNVRFCRPIRLQLGKETPEMAFEAQLRVENQIRELKPYSTNITVLTPSRVLNNEEVAMNIKHENDMVPVQVSVDVYFHLQQTVIDPTMISAVSATNASISCHICCSNPDPFDQRQLNTASTSRNVNPESFKYVISPL</sequence>
<feature type="region of interest" description="Disordered" evidence="1">
    <location>
        <begin position="120"/>
        <end position="221"/>
    </location>
</feature>
<dbReference type="Proteomes" id="UP001497623">
    <property type="component" value="Unassembled WGS sequence"/>
</dbReference>
<feature type="non-terminal residue" evidence="2">
    <location>
        <position position="569"/>
    </location>
</feature>
<name>A0AAV2SH05_MEGNR</name>
<keyword evidence="3" id="KW-1185">Reference proteome</keyword>
<organism evidence="2 3">
    <name type="scientific">Meganyctiphanes norvegica</name>
    <name type="common">Northern krill</name>
    <name type="synonym">Thysanopoda norvegica</name>
    <dbReference type="NCBI Taxonomy" id="48144"/>
    <lineage>
        <taxon>Eukaryota</taxon>
        <taxon>Metazoa</taxon>
        <taxon>Ecdysozoa</taxon>
        <taxon>Arthropoda</taxon>
        <taxon>Crustacea</taxon>
        <taxon>Multicrustacea</taxon>
        <taxon>Malacostraca</taxon>
        <taxon>Eumalacostraca</taxon>
        <taxon>Eucarida</taxon>
        <taxon>Euphausiacea</taxon>
        <taxon>Euphausiidae</taxon>
        <taxon>Meganyctiphanes</taxon>
    </lineage>
</organism>
<gene>
    <name evidence="2" type="ORF">MNOR_LOCUS37490</name>
</gene>
<feature type="compositionally biased region" description="Basic residues" evidence="1">
    <location>
        <begin position="168"/>
        <end position="194"/>
    </location>
</feature>
<accession>A0AAV2SH05</accession>
<evidence type="ECO:0000256" key="1">
    <source>
        <dbReference type="SAM" id="MobiDB-lite"/>
    </source>
</evidence>
<proteinExistence type="predicted"/>
<reference evidence="2 3" key="1">
    <citation type="submission" date="2024-05" db="EMBL/GenBank/DDBJ databases">
        <authorList>
            <person name="Wallberg A."/>
        </authorList>
    </citation>
    <scope>NUCLEOTIDE SEQUENCE [LARGE SCALE GENOMIC DNA]</scope>
</reference>
<feature type="compositionally biased region" description="Basic and acidic residues" evidence="1">
    <location>
        <begin position="137"/>
        <end position="155"/>
    </location>
</feature>
<dbReference type="AlphaFoldDB" id="A0AAV2SH05"/>
<evidence type="ECO:0000313" key="2">
    <source>
        <dbReference type="EMBL" id="CAL4199954.1"/>
    </source>
</evidence>
<dbReference type="EMBL" id="CAXKWB010076016">
    <property type="protein sequence ID" value="CAL4199954.1"/>
    <property type="molecule type" value="Genomic_DNA"/>
</dbReference>
<comment type="caution">
    <text evidence="2">The sequence shown here is derived from an EMBL/GenBank/DDBJ whole genome shotgun (WGS) entry which is preliminary data.</text>
</comment>
<protein>
    <submittedName>
        <fullName evidence="2">Uncharacterized protein</fullName>
    </submittedName>
</protein>